<evidence type="ECO:0000313" key="3">
    <source>
        <dbReference type="Proteomes" id="UP000298133"/>
    </source>
</evidence>
<sequence>MGVAAKKITERDESNLVAAIEALVGGRVVAMTRQIRWRPSWFVDVEKDGELIKLYVRGDRHSDVVPFPDLKREADILQIMAEHGIPAPHIYGMCESPAAIIMQCCAGTRDVACAADDAQRKHVARQYIEALVKLHQLPLEPFEAVGIHRPKGAKAIALAGLDAYWHLYEKHKVGPDPLVEFAIRWLRNHYPRQRDTASFIAFDAGQFMFADGELTCLYDFEFAMIGDPMTDLATMAMRHSHEPTGDDIEVLCRYYAELSGQPVDPQVVRFHHALFSTVACMQFIGTVANPTPGDPHDVYLEWSLALRKTLINALADCMQITLPTTPPLPKQSAVRAPLLEMIADQMTQIEAVDGLAQAALQSSQRLVEYAHQVARVGAQIDRLSMAEAAALIGATTDINEMNEKLEQFVERADDDNNAALLELFARQIDRQVAAYGATSIGRSAAHIRLEKFA</sequence>
<dbReference type="InterPro" id="IPR011009">
    <property type="entry name" value="Kinase-like_dom_sf"/>
</dbReference>
<dbReference type="OrthoDB" id="7510553at2"/>
<dbReference type="InterPro" id="IPR002575">
    <property type="entry name" value="Aminoglycoside_PTrfase"/>
</dbReference>
<dbReference type="InterPro" id="IPR051678">
    <property type="entry name" value="AGP_Transferase"/>
</dbReference>
<name>A0A4Y8UK70_9GAMM</name>
<evidence type="ECO:0000259" key="1">
    <source>
        <dbReference type="Pfam" id="PF01636"/>
    </source>
</evidence>
<comment type="caution">
    <text evidence="2">The sequence shown here is derived from an EMBL/GenBank/DDBJ whole genome shotgun (WGS) entry which is preliminary data.</text>
</comment>
<keyword evidence="2" id="KW-0808">Transferase</keyword>
<feature type="domain" description="Aminoglycoside phosphotransferase" evidence="1">
    <location>
        <begin position="42"/>
        <end position="256"/>
    </location>
</feature>
<dbReference type="PANTHER" id="PTHR21310">
    <property type="entry name" value="AMINOGLYCOSIDE PHOSPHOTRANSFERASE-RELATED-RELATED"/>
    <property type="match status" value="1"/>
</dbReference>
<dbReference type="PANTHER" id="PTHR21310:SF40">
    <property type="entry name" value="AMINOGLYCOSIDE PHOSPHOTRANSFERASE DOMAIN-CONTAINING PROTEIN-RELATED"/>
    <property type="match status" value="1"/>
</dbReference>
<dbReference type="EMBL" id="SPIA01000002">
    <property type="protein sequence ID" value="TFH67753.1"/>
    <property type="molecule type" value="Genomic_DNA"/>
</dbReference>
<organism evidence="2 3">
    <name type="scientific">Gammaproteobacteria bacterium LSUCC0057</name>
    <dbReference type="NCBI Taxonomy" id="2559237"/>
    <lineage>
        <taxon>Bacteria</taxon>
        <taxon>Pseudomonadati</taxon>
        <taxon>Pseudomonadota</taxon>
        <taxon>Gammaproteobacteria</taxon>
        <taxon>Cellvibrionales</taxon>
        <taxon>Porticoccaceae</taxon>
        <taxon>SAR92 clade</taxon>
    </lineage>
</organism>
<dbReference type="Proteomes" id="UP000298133">
    <property type="component" value="Unassembled WGS sequence"/>
</dbReference>
<keyword evidence="3" id="KW-1185">Reference proteome</keyword>
<dbReference type="CDD" id="cd05154">
    <property type="entry name" value="ACAD10_11_N-like"/>
    <property type="match status" value="1"/>
</dbReference>
<dbReference type="Pfam" id="PF01636">
    <property type="entry name" value="APH"/>
    <property type="match status" value="1"/>
</dbReference>
<protein>
    <submittedName>
        <fullName evidence="2">Phosphotransferase family protein</fullName>
    </submittedName>
</protein>
<dbReference type="AlphaFoldDB" id="A0A4Y8UK70"/>
<gene>
    <name evidence="2" type="ORF">E3W66_05745</name>
</gene>
<dbReference type="InterPro" id="IPR041726">
    <property type="entry name" value="ACAD10_11_N"/>
</dbReference>
<dbReference type="GO" id="GO:0016740">
    <property type="term" value="F:transferase activity"/>
    <property type="evidence" value="ECO:0007669"/>
    <property type="project" value="UniProtKB-KW"/>
</dbReference>
<evidence type="ECO:0000313" key="2">
    <source>
        <dbReference type="EMBL" id="TFH67753.1"/>
    </source>
</evidence>
<reference evidence="2 3" key="1">
    <citation type="submission" date="2019-03" db="EMBL/GenBank/DDBJ databases">
        <title>Draft genome of Gammaproteobacteria bacterium LSUCC0057, a member of the SAR92 clade.</title>
        <authorList>
            <person name="Lanclos V.C."/>
            <person name="Doiron C."/>
            <person name="Henson M.W."/>
            <person name="Thrash J.C."/>
        </authorList>
    </citation>
    <scope>NUCLEOTIDE SEQUENCE [LARGE SCALE GENOMIC DNA]</scope>
    <source>
        <strain evidence="2 3">LSUCC0057</strain>
    </source>
</reference>
<accession>A0A4Y8UK70</accession>
<dbReference type="SUPFAM" id="SSF56112">
    <property type="entry name" value="Protein kinase-like (PK-like)"/>
    <property type="match status" value="1"/>
</dbReference>
<dbReference type="Gene3D" id="3.90.1200.10">
    <property type="match status" value="1"/>
</dbReference>
<proteinExistence type="predicted"/>